<dbReference type="InterPro" id="IPR036779">
    <property type="entry name" value="LysM_dom_sf"/>
</dbReference>
<accession>D5C1S1</accession>
<evidence type="ECO:0000256" key="2">
    <source>
        <dbReference type="SAM" id="Phobius"/>
    </source>
</evidence>
<feature type="compositionally biased region" description="Basic and acidic residues" evidence="1">
    <location>
        <begin position="109"/>
        <end position="130"/>
    </location>
</feature>
<dbReference type="Proteomes" id="UP000001844">
    <property type="component" value="Chromosome"/>
</dbReference>
<dbReference type="InterPro" id="IPR018392">
    <property type="entry name" value="LysM"/>
</dbReference>
<dbReference type="KEGG" id="nhl:Nhal_1567"/>
<keyword evidence="2" id="KW-1133">Transmembrane helix</keyword>
<dbReference type="SMART" id="SM00257">
    <property type="entry name" value="LysM"/>
    <property type="match status" value="1"/>
</dbReference>
<evidence type="ECO:0000313" key="5">
    <source>
        <dbReference type="Proteomes" id="UP000001844"/>
    </source>
</evidence>
<feature type="compositionally biased region" description="Basic and acidic residues" evidence="1">
    <location>
        <begin position="148"/>
        <end position="163"/>
    </location>
</feature>
<keyword evidence="5" id="KW-1185">Reference proteome</keyword>
<dbReference type="Pfam" id="PF01476">
    <property type="entry name" value="LysM"/>
    <property type="match status" value="1"/>
</dbReference>
<dbReference type="CDD" id="cd00118">
    <property type="entry name" value="LysM"/>
    <property type="match status" value="1"/>
</dbReference>
<dbReference type="STRING" id="472759.Nhal_1567"/>
<protein>
    <submittedName>
        <fullName evidence="4">Peptidoglycan-binding LysM</fullName>
    </submittedName>
</protein>
<feature type="region of interest" description="Disordered" evidence="1">
    <location>
        <begin position="1"/>
        <end position="22"/>
    </location>
</feature>
<sequence>MMARSRHNIHSYPRSTHSYSVHRRSKSDGQVLSVVIVLLLIVVLAGAAVWVYLGRQDEEVEIASKESEALVPQATAPKSAEPKPTEPPVEEETAPREEKDEFAAILEELGIKEEKAEPEEPKEPSEKLAQEEVTAPPPPEPTEPLPIEEEKFEPTIKEPKEGGKVPTAEELGAPPEEKPVSTEKPTRDKPTERPREEAEALVPSGPEQRAEEKPMEGAIPKTVTVQRGDSLSIIAERVYGDPEKWHLLYEANQDKIKDPNQLLVGTKLTIPSPKE</sequence>
<feature type="domain" description="LysM" evidence="3">
    <location>
        <begin position="221"/>
        <end position="270"/>
    </location>
</feature>
<keyword evidence="2" id="KW-0812">Transmembrane</keyword>
<reference evidence="5" key="1">
    <citation type="submission" date="2010-04" db="EMBL/GenBank/DDBJ databases">
        <title>Complete genome sequence of Nitrosococcus halophilus Nc4, a salt-adapted, aerobic obligate ammonia-oxidizing sulfur purple bacterium.</title>
        <authorList>
            <consortium name="US DOE Joint Genome Institute"/>
            <person name="Campbell M.A."/>
            <person name="Malfatti S.A."/>
            <person name="Chain P.S.G."/>
            <person name="Heidelberg J.F."/>
            <person name="Ward B.B."/>
            <person name="Klotz M.G."/>
        </authorList>
    </citation>
    <scope>NUCLEOTIDE SEQUENCE [LARGE SCALE GENOMIC DNA]</scope>
    <source>
        <strain evidence="5">Nc4</strain>
    </source>
</reference>
<dbReference type="eggNOG" id="COG1652">
    <property type="taxonomic scope" value="Bacteria"/>
</dbReference>
<feature type="compositionally biased region" description="Basic and acidic residues" evidence="1">
    <location>
        <begin position="175"/>
        <end position="198"/>
    </location>
</feature>
<feature type="region of interest" description="Disordered" evidence="1">
    <location>
        <begin position="66"/>
        <end position="223"/>
    </location>
</feature>
<evidence type="ECO:0000256" key="1">
    <source>
        <dbReference type="SAM" id="MobiDB-lite"/>
    </source>
</evidence>
<evidence type="ECO:0000313" key="4">
    <source>
        <dbReference type="EMBL" id="ADE14704.1"/>
    </source>
</evidence>
<dbReference type="AlphaFoldDB" id="D5C1S1"/>
<name>D5C1S1_NITHN</name>
<organism evidence="4 5">
    <name type="scientific">Nitrosococcus halophilus (strain Nc4)</name>
    <dbReference type="NCBI Taxonomy" id="472759"/>
    <lineage>
        <taxon>Bacteria</taxon>
        <taxon>Pseudomonadati</taxon>
        <taxon>Pseudomonadota</taxon>
        <taxon>Gammaproteobacteria</taxon>
        <taxon>Chromatiales</taxon>
        <taxon>Chromatiaceae</taxon>
        <taxon>Nitrosococcus</taxon>
    </lineage>
</organism>
<gene>
    <name evidence="4" type="ordered locus">Nhal_1567</name>
</gene>
<feature type="transmembrane region" description="Helical" evidence="2">
    <location>
        <begin position="31"/>
        <end position="53"/>
    </location>
</feature>
<keyword evidence="2" id="KW-0472">Membrane</keyword>
<dbReference type="EMBL" id="CP001798">
    <property type="protein sequence ID" value="ADE14704.1"/>
    <property type="molecule type" value="Genomic_DNA"/>
</dbReference>
<dbReference type="PANTHER" id="PTHR34700:SF4">
    <property type="entry name" value="PHAGE-LIKE ELEMENT PBSX PROTEIN XKDP"/>
    <property type="match status" value="1"/>
</dbReference>
<dbReference type="HOGENOM" id="CLU_890900_0_0_6"/>
<proteinExistence type="predicted"/>
<dbReference type="InterPro" id="IPR052196">
    <property type="entry name" value="Bact_Kbp"/>
</dbReference>
<evidence type="ECO:0000259" key="3">
    <source>
        <dbReference type="PROSITE" id="PS51782"/>
    </source>
</evidence>
<feature type="compositionally biased region" description="Basic and acidic residues" evidence="1">
    <location>
        <begin position="93"/>
        <end position="102"/>
    </location>
</feature>
<dbReference type="PANTHER" id="PTHR34700">
    <property type="entry name" value="POTASSIUM BINDING PROTEIN KBP"/>
    <property type="match status" value="1"/>
</dbReference>
<feature type="compositionally biased region" description="Pro residues" evidence="1">
    <location>
        <begin position="135"/>
        <end position="144"/>
    </location>
</feature>
<dbReference type="PROSITE" id="PS51782">
    <property type="entry name" value="LYSM"/>
    <property type="match status" value="1"/>
</dbReference>
<dbReference type="Gene3D" id="3.10.350.10">
    <property type="entry name" value="LysM domain"/>
    <property type="match status" value="1"/>
</dbReference>